<accession>A0A2W4CCW1</accession>
<gene>
    <name evidence="1" type="ORF">CPY51_26590</name>
</gene>
<dbReference type="RefSeq" id="WP_195909631.1">
    <property type="nucleotide sequence ID" value="NZ_PCDP01000061.1"/>
</dbReference>
<feature type="non-terminal residue" evidence="1">
    <location>
        <position position="1"/>
    </location>
</feature>
<sequence length="94" mass="10157">RAEQAAAQGNAANAAHFLEQSDAYLDAKYAEFAKYNYDLIIVQQDEPLWTDHVLGQARFAAVLAAYHPIARDARFIVYGRNVAVGGGSSAQGNS</sequence>
<proteinExistence type="predicted"/>
<comment type="caution">
    <text evidence="1">The sequence shown here is derived from an EMBL/GenBank/DDBJ whole genome shotgun (WGS) entry which is preliminary data.</text>
</comment>
<dbReference type="Proteomes" id="UP000248925">
    <property type="component" value="Unassembled WGS sequence"/>
</dbReference>
<evidence type="ECO:0000313" key="2">
    <source>
        <dbReference type="Proteomes" id="UP000248925"/>
    </source>
</evidence>
<organism evidence="1 2">
    <name type="scientific">Rhizobium tubonense</name>
    <dbReference type="NCBI Taxonomy" id="484088"/>
    <lineage>
        <taxon>Bacteria</taxon>
        <taxon>Pseudomonadati</taxon>
        <taxon>Pseudomonadota</taxon>
        <taxon>Alphaproteobacteria</taxon>
        <taxon>Hyphomicrobiales</taxon>
        <taxon>Rhizobiaceae</taxon>
        <taxon>Rhizobium/Agrobacterium group</taxon>
        <taxon>Rhizobium</taxon>
    </lineage>
</organism>
<dbReference type="AlphaFoldDB" id="A0A2W4CCW1"/>
<keyword evidence="2" id="KW-1185">Reference proteome</keyword>
<dbReference type="EMBL" id="PCDP01000061">
    <property type="protein sequence ID" value="PZM09098.1"/>
    <property type="molecule type" value="Genomic_DNA"/>
</dbReference>
<reference evidence="1 2" key="1">
    <citation type="journal article" date="2018" name="Sci. Rep.">
        <title>Rhizobium tumorigenes sp. nov., a novel plant tumorigenic bacterium isolated from cane gall tumors on thornless blackberry.</title>
        <authorList>
            <person name="Kuzmanovi N."/>
            <person name="Smalla K."/>
            <person name="Gronow S."/>
            <person name="PuBawska J."/>
        </authorList>
    </citation>
    <scope>NUCLEOTIDE SEQUENCE [LARGE SCALE GENOMIC DNA]</scope>
    <source>
        <strain evidence="1 2">CCBAU 85046</strain>
    </source>
</reference>
<protein>
    <submittedName>
        <fullName evidence="1">Uncharacterized protein</fullName>
    </submittedName>
</protein>
<name>A0A2W4CCW1_9HYPH</name>
<evidence type="ECO:0000313" key="1">
    <source>
        <dbReference type="EMBL" id="PZM09098.1"/>
    </source>
</evidence>